<accession>A0A134B1Z7</accession>
<dbReference type="PANTHER" id="PTHR10434">
    <property type="entry name" value="1-ACYL-SN-GLYCEROL-3-PHOSPHATE ACYLTRANSFERASE"/>
    <property type="match status" value="1"/>
</dbReference>
<protein>
    <recommendedName>
        <fullName evidence="6 9">1-acyl-sn-glycerol-3-phosphate acyltransferase</fullName>
        <ecNumber evidence="5 9">2.3.1.51</ecNumber>
    </recommendedName>
</protein>
<evidence type="ECO:0000256" key="6">
    <source>
        <dbReference type="ARBA" id="ARBA00016139"/>
    </source>
</evidence>
<dbReference type="PATRIC" id="fig|322095.3.peg.1857"/>
<dbReference type="EMBL" id="LSDK01000130">
    <property type="protein sequence ID" value="KXB73944.1"/>
    <property type="molecule type" value="Genomic_DNA"/>
</dbReference>
<name>A0A134B1Z7_9PORP</name>
<evidence type="ECO:0000313" key="13">
    <source>
        <dbReference type="Proteomes" id="UP000070224"/>
    </source>
</evidence>
<dbReference type="InterPro" id="IPR002123">
    <property type="entry name" value="Plipid/glycerol_acylTrfase"/>
</dbReference>
<evidence type="ECO:0000256" key="10">
    <source>
        <dbReference type="SAM" id="Phobius"/>
    </source>
</evidence>
<evidence type="ECO:0000256" key="4">
    <source>
        <dbReference type="ARBA" id="ARBA00008655"/>
    </source>
</evidence>
<evidence type="ECO:0000256" key="5">
    <source>
        <dbReference type="ARBA" id="ARBA00013211"/>
    </source>
</evidence>
<keyword evidence="13" id="KW-1185">Reference proteome</keyword>
<feature type="domain" description="Phospholipid/glycerol acyltransferase" evidence="11">
    <location>
        <begin position="81"/>
        <end position="195"/>
    </location>
</feature>
<keyword evidence="7 9" id="KW-0808">Transferase</keyword>
<keyword evidence="9" id="KW-0444">Lipid biosynthesis</keyword>
<evidence type="ECO:0000256" key="2">
    <source>
        <dbReference type="ARBA" id="ARBA00004728"/>
    </source>
</evidence>
<keyword evidence="10" id="KW-0812">Transmembrane</keyword>
<dbReference type="RefSeq" id="WP_060935960.1">
    <property type="nucleotide sequence ID" value="NZ_KQ960463.1"/>
</dbReference>
<dbReference type="STRING" id="322095.HMPREF3185_01882"/>
<dbReference type="PANTHER" id="PTHR10434:SF66">
    <property type="entry name" value="PHOSPHOLIPID_GLYCEROL ACYLTRANSFERASE DOMAIN-CONTAINING PROTEIN"/>
    <property type="match status" value="1"/>
</dbReference>
<dbReference type="OrthoDB" id="9803035at2"/>
<keyword evidence="10" id="KW-0472">Membrane</keyword>
<dbReference type="GO" id="GO:0006654">
    <property type="term" value="P:phosphatidic acid biosynthetic process"/>
    <property type="evidence" value="ECO:0007669"/>
    <property type="project" value="TreeGrafter"/>
</dbReference>
<comment type="pathway">
    <text evidence="2">Phospholipid metabolism; CDP-diacylglycerol biosynthesis; CDP-diacylglycerol from sn-glycerol 3-phosphate: step 2/3.</text>
</comment>
<dbReference type="CDD" id="cd07989">
    <property type="entry name" value="LPLAT_AGPAT-like"/>
    <property type="match status" value="1"/>
</dbReference>
<comment type="caution">
    <text evidence="12">The sequence shown here is derived from an EMBL/GenBank/DDBJ whole genome shotgun (WGS) entry which is preliminary data.</text>
</comment>
<dbReference type="AlphaFoldDB" id="A0A134B1Z7"/>
<evidence type="ECO:0000313" key="12">
    <source>
        <dbReference type="EMBL" id="KXB73944.1"/>
    </source>
</evidence>
<comment type="domain">
    <text evidence="9">The HXXXXD motif is essential for acyltransferase activity and may constitute the binding site for the phosphate moiety of the glycerol-3-phosphate.</text>
</comment>
<dbReference type="SUPFAM" id="SSF69593">
    <property type="entry name" value="Glycerol-3-phosphate (1)-acyltransferase"/>
    <property type="match status" value="1"/>
</dbReference>
<keyword evidence="9" id="KW-0594">Phospholipid biosynthesis</keyword>
<dbReference type="SMART" id="SM00563">
    <property type="entry name" value="PlsC"/>
    <property type="match status" value="1"/>
</dbReference>
<dbReference type="NCBIfam" id="TIGR00530">
    <property type="entry name" value="AGP_acyltrn"/>
    <property type="match status" value="1"/>
</dbReference>
<proteinExistence type="inferred from homology"/>
<organism evidence="12 13">
    <name type="scientific">Porphyromonas somerae</name>
    <dbReference type="NCBI Taxonomy" id="322095"/>
    <lineage>
        <taxon>Bacteria</taxon>
        <taxon>Pseudomonadati</taxon>
        <taxon>Bacteroidota</taxon>
        <taxon>Bacteroidia</taxon>
        <taxon>Bacteroidales</taxon>
        <taxon>Porphyromonadaceae</taxon>
        <taxon>Porphyromonas</taxon>
    </lineage>
</organism>
<keyword evidence="9" id="KW-1208">Phospholipid metabolism</keyword>
<comment type="catalytic activity">
    <reaction evidence="1 9">
        <text>a 1-acyl-sn-glycero-3-phosphate + an acyl-CoA = a 1,2-diacyl-sn-glycero-3-phosphate + CoA</text>
        <dbReference type="Rhea" id="RHEA:19709"/>
        <dbReference type="ChEBI" id="CHEBI:57287"/>
        <dbReference type="ChEBI" id="CHEBI:57970"/>
        <dbReference type="ChEBI" id="CHEBI:58342"/>
        <dbReference type="ChEBI" id="CHEBI:58608"/>
        <dbReference type="EC" id="2.3.1.51"/>
    </reaction>
</comment>
<evidence type="ECO:0000256" key="8">
    <source>
        <dbReference type="ARBA" id="ARBA00023315"/>
    </source>
</evidence>
<dbReference type="Pfam" id="PF01553">
    <property type="entry name" value="Acyltransferase"/>
    <property type="match status" value="1"/>
</dbReference>
<dbReference type="GO" id="GO:0016020">
    <property type="term" value="C:membrane"/>
    <property type="evidence" value="ECO:0007669"/>
    <property type="project" value="InterPro"/>
</dbReference>
<evidence type="ECO:0000256" key="3">
    <source>
        <dbReference type="ARBA" id="ARBA00005189"/>
    </source>
</evidence>
<keyword evidence="10" id="KW-1133">Transmembrane helix</keyword>
<keyword evidence="9" id="KW-0443">Lipid metabolism</keyword>
<dbReference type="GO" id="GO:0003841">
    <property type="term" value="F:1-acylglycerol-3-phosphate O-acyltransferase activity"/>
    <property type="evidence" value="ECO:0007669"/>
    <property type="project" value="UniProtKB-UniRule"/>
</dbReference>
<comment type="similarity">
    <text evidence="4 9">Belongs to the 1-acyl-sn-glycerol-3-phosphate acyltransferase family.</text>
</comment>
<feature type="transmembrane region" description="Helical" evidence="10">
    <location>
        <begin position="12"/>
        <end position="39"/>
    </location>
</feature>
<dbReference type="InterPro" id="IPR004552">
    <property type="entry name" value="AGP_acyltrans"/>
</dbReference>
<evidence type="ECO:0000256" key="1">
    <source>
        <dbReference type="ARBA" id="ARBA00001141"/>
    </source>
</evidence>
<evidence type="ECO:0000256" key="7">
    <source>
        <dbReference type="ARBA" id="ARBA00022679"/>
    </source>
</evidence>
<reference evidence="13" key="1">
    <citation type="submission" date="2016-01" db="EMBL/GenBank/DDBJ databases">
        <authorList>
            <person name="Mitreva M."/>
            <person name="Pepin K.H."/>
            <person name="Mihindukulasuriya K.A."/>
            <person name="Fulton R."/>
            <person name="Fronick C."/>
            <person name="O'Laughlin M."/>
            <person name="Miner T."/>
            <person name="Herter B."/>
            <person name="Rosa B.A."/>
            <person name="Cordes M."/>
            <person name="Tomlinson C."/>
            <person name="Wollam A."/>
            <person name="Palsikar V.B."/>
            <person name="Mardis E.R."/>
            <person name="Wilson R.K."/>
        </authorList>
    </citation>
    <scope>NUCLEOTIDE SEQUENCE [LARGE SCALE GENOMIC DNA]</scope>
    <source>
        <strain evidence="13">KA00683</strain>
    </source>
</reference>
<evidence type="ECO:0000259" key="11">
    <source>
        <dbReference type="SMART" id="SM00563"/>
    </source>
</evidence>
<keyword evidence="8 9" id="KW-0012">Acyltransferase</keyword>
<evidence type="ECO:0000256" key="9">
    <source>
        <dbReference type="RuleBase" id="RU361267"/>
    </source>
</evidence>
<dbReference type="EC" id="2.3.1.51" evidence="5 9"/>
<sequence length="250" mass="27302">MKSLSLGRIVYLIYFFLIGGPLFVLATIICCLTIIVASYTGAPASFISRATKLWSWTCLAVSLCRVEVRGRENLPTSDAPCVVVANHQSAYDIFVLNAYIGIPFKWVMKSELRRIPLVGKACEAAHFIFVDETRVSSIAQTIEDAKKVLATGNSIFIFPEGSRTETGRLTRFKKGAFVIASELDVPILPVTIDGAFEVLPRGTYLPHPRRVVLTVHPAFHMSEQGTPPAHIPASARLAQQTIASALPCEG</sequence>
<comment type="pathway">
    <text evidence="3">Lipid metabolism.</text>
</comment>
<gene>
    <name evidence="12" type="ORF">HMPREF3185_01882</name>
</gene>
<dbReference type="Proteomes" id="UP000070224">
    <property type="component" value="Unassembled WGS sequence"/>
</dbReference>